<dbReference type="Proteomes" id="UP000239494">
    <property type="component" value="Unassembled WGS sequence"/>
</dbReference>
<reference evidence="1 2" key="1">
    <citation type="submission" date="2018-03" db="EMBL/GenBank/DDBJ databases">
        <title>Genomic Encyclopedia of Archaeal and Bacterial Type Strains, Phase II (KMG-II): from individual species to whole genera.</title>
        <authorList>
            <person name="Goeker M."/>
        </authorList>
    </citation>
    <scope>NUCLEOTIDE SEQUENCE [LARGE SCALE GENOMIC DNA]</scope>
    <source>
        <strain evidence="1 2">DSM 44720</strain>
    </source>
</reference>
<organism evidence="1 2">
    <name type="scientific">Umezawaea tangerina</name>
    <dbReference type="NCBI Taxonomy" id="84725"/>
    <lineage>
        <taxon>Bacteria</taxon>
        <taxon>Bacillati</taxon>
        <taxon>Actinomycetota</taxon>
        <taxon>Actinomycetes</taxon>
        <taxon>Pseudonocardiales</taxon>
        <taxon>Pseudonocardiaceae</taxon>
        <taxon>Umezawaea</taxon>
    </lineage>
</organism>
<dbReference type="EMBL" id="PVTF01000019">
    <property type="protein sequence ID" value="PRY33803.1"/>
    <property type="molecule type" value="Genomic_DNA"/>
</dbReference>
<proteinExistence type="predicted"/>
<keyword evidence="2" id="KW-1185">Reference proteome</keyword>
<sequence length="91" mass="10325">MWPGKCIPLMRDRIADDFTFRFSNLMPVQAVEYSVVLPAKVDAYHAAIGFREPVENLSITVGEDPEERKVFTFRGCGFPSKTTVGMRLEIK</sequence>
<protein>
    <submittedName>
        <fullName evidence="1">Uncharacterized protein</fullName>
    </submittedName>
</protein>
<accession>A0A2T0SK93</accession>
<gene>
    <name evidence="1" type="ORF">CLV43_119115</name>
</gene>
<evidence type="ECO:0000313" key="2">
    <source>
        <dbReference type="Proteomes" id="UP000239494"/>
    </source>
</evidence>
<evidence type="ECO:0000313" key="1">
    <source>
        <dbReference type="EMBL" id="PRY33803.1"/>
    </source>
</evidence>
<name>A0A2T0SK93_9PSEU</name>
<dbReference type="AlphaFoldDB" id="A0A2T0SK93"/>
<comment type="caution">
    <text evidence="1">The sequence shown here is derived from an EMBL/GenBank/DDBJ whole genome shotgun (WGS) entry which is preliminary data.</text>
</comment>